<dbReference type="InterPro" id="IPR015915">
    <property type="entry name" value="Kelch-typ_b-propeller"/>
</dbReference>
<dbReference type="InterPro" id="IPR011498">
    <property type="entry name" value="Kelch_2"/>
</dbReference>
<keyword evidence="2" id="KW-0677">Repeat</keyword>
<keyword evidence="5" id="KW-1185">Reference proteome</keyword>
<keyword evidence="1" id="KW-0880">Kelch repeat</keyword>
<dbReference type="EMBL" id="WTPW01000546">
    <property type="protein sequence ID" value="KAF0501092.1"/>
    <property type="molecule type" value="Genomic_DNA"/>
</dbReference>
<accession>A0A8H4AIY9</accession>
<feature type="transmembrane region" description="Helical" evidence="3">
    <location>
        <begin position="6"/>
        <end position="23"/>
    </location>
</feature>
<dbReference type="SUPFAM" id="SSF117281">
    <property type="entry name" value="Kelch motif"/>
    <property type="match status" value="1"/>
</dbReference>
<dbReference type="Pfam" id="PF07646">
    <property type="entry name" value="Kelch_2"/>
    <property type="match status" value="1"/>
</dbReference>
<dbReference type="Proteomes" id="UP000439903">
    <property type="component" value="Unassembled WGS sequence"/>
</dbReference>
<gene>
    <name evidence="4" type="ORF">F8M41_020165</name>
</gene>
<evidence type="ECO:0000256" key="2">
    <source>
        <dbReference type="ARBA" id="ARBA00022737"/>
    </source>
</evidence>
<dbReference type="AlphaFoldDB" id="A0A8H4AIY9"/>
<protein>
    <submittedName>
        <fullName evidence="4">Galactose oxidase</fullName>
    </submittedName>
</protein>
<evidence type="ECO:0000256" key="1">
    <source>
        <dbReference type="ARBA" id="ARBA00022441"/>
    </source>
</evidence>
<evidence type="ECO:0000313" key="5">
    <source>
        <dbReference type="Proteomes" id="UP000439903"/>
    </source>
</evidence>
<name>A0A8H4AIY9_GIGMA</name>
<dbReference type="PANTHER" id="PTHR46093">
    <property type="entry name" value="ACYL-COA-BINDING DOMAIN-CONTAINING PROTEIN 5"/>
    <property type="match status" value="1"/>
</dbReference>
<sequence>MLYFSFYIFTFLLNFIFTFATFIPNERYCHSSVLIDKKLYFIGGFKFVNSSFSSITNEFFYLDVSKPFTTTNNILIPWIDLTYTGGPLKYSATACIGGKNNDMIFIFGGISPLNVIQSFVNQFDTSIQQWINITSVGSVLTDKGGFSFAKFNNGLIAIASGNSTFINITKELWIFDTLTLTGSLSNATNIPYLWGYCAITLPDENILYIGEHNAINLLDFAPMNNGTSGQTPPGRDSFSAVLTFDGRIIIFGGHNEIASLGDLWILDITMFQWSIGNIFNPIVDFIPYEHTATLVDNYMFVAFGKFINGSYSSKISILDVSQKNSYKWVTEFIPNTTTTTTITATTSNSISNNTKSSDSKNTSRIIGSIVSLIIIFVIASVLTLKFIDKYK</sequence>
<evidence type="ECO:0000256" key="3">
    <source>
        <dbReference type="SAM" id="Phobius"/>
    </source>
</evidence>
<organism evidence="4 5">
    <name type="scientific">Gigaspora margarita</name>
    <dbReference type="NCBI Taxonomy" id="4874"/>
    <lineage>
        <taxon>Eukaryota</taxon>
        <taxon>Fungi</taxon>
        <taxon>Fungi incertae sedis</taxon>
        <taxon>Mucoromycota</taxon>
        <taxon>Glomeromycotina</taxon>
        <taxon>Glomeromycetes</taxon>
        <taxon>Diversisporales</taxon>
        <taxon>Gigasporaceae</taxon>
        <taxon>Gigaspora</taxon>
    </lineage>
</organism>
<dbReference type="Gene3D" id="2.120.10.80">
    <property type="entry name" value="Kelch-type beta propeller"/>
    <property type="match status" value="2"/>
</dbReference>
<feature type="transmembrane region" description="Helical" evidence="3">
    <location>
        <begin position="365"/>
        <end position="387"/>
    </location>
</feature>
<comment type="caution">
    <text evidence="4">The sequence shown here is derived from an EMBL/GenBank/DDBJ whole genome shotgun (WGS) entry which is preliminary data.</text>
</comment>
<dbReference type="PANTHER" id="PTHR46093:SF18">
    <property type="entry name" value="FIBRONECTIN TYPE-III DOMAIN-CONTAINING PROTEIN"/>
    <property type="match status" value="1"/>
</dbReference>
<keyword evidence="3" id="KW-0472">Membrane</keyword>
<keyword evidence="3" id="KW-1133">Transmembrane helix</keyword>
<proteinExistence type="predicted"/>
<keyword evidence="3" id="KW-0812">Transmembrane</keyword>
<dbReference type="Pfam" id="PF01344">
    <property type="entry name" value="Kelch_1"/>
    <property type="match status" value="1"/>
</dbReference>
<dbReference type="OrthoDB" id="10251809at2759"/>
<dbReference type="InterPro" id="IPR006652">
    <property type="entry name" value="Kelch_1"/>
</dbReference>
<evidence type="ECO:0000313" key="4">
    <source>
        <dbReference type="EMBL" id="KAF0501092.1"/>
    </source>
</evidence>
<reference evidence="4 5" key="1">
    <citation type="journal article" date="2019" name="Environ. Microbiol.">
        <title>At the nexus of three kingdoms: the genome of the mycorrhizal fungus Gigaspora margarita provides insights into plant, endobacterial and fungal interactions.</title>
        <authorList>
            <person name="Venice F."/>
            <person name="Ghignone S."/>
            <person name="Salvioli di Fossalunga A."/>
            <person name="Amselem J."/>
            <person name="Novero M."/>
            <person name="Xianan X."/>
            <person name="Sedzielewska Toro K."/>
            <person name="Morin E."/>
            <person name="Lipzen A."/>
            <person name="Grigoriev I.V."/>
            <person name="Henrissat B."/>
            <person name="Martin F.M."/>
            <person name="Bonfante P."/>
        </authorList>
    </citation>
    <scope>NUCLEOTIDE SEQUENCE [LARGE SCALE GENOMIC DNA]</scope>
    <source>
        <strain evidence="4 5">BEG34</strain>
    </source>
</reference>